<dbReference type="InterPro" id="IPR001736">
    <property type="entry name" value="PLipase_D/transphosphatidylase"/>
</dbReference>
<evidence type="ECO:0000313" key="3">
    <source>
        <dbReference type="Proteomes" id="UP000182312"/>
    </source>
</evidence>
<dbReference type="GO" id="GO:0006793">
    <property type="term" value="P:phosphorus metabolic process"/>
    <property type="evidence" value="ECO:0007669"/>
    <property type="project" value="UniProtKB-ARBA"/>
</dbReference>
<proteinExistence type="predicted"/>
<name>A0A1I0UD96_9RHOB</name>
<dbReference type="RefSeq" id="WP_139221776.1">
    <property type="nucleotide sequence ID" value="NZ_FOJO01000043.1"/>
</dbReference>
<sequence length="326" mass="36696">MSEFLTGADLTRKIREIVGGENVKCAVAYWGDHGFEFTEDWMIVCDIVGGSTSSSALAQLGAPDNRNLKHVKDLHAKVYISDNGVIIGSANASARGLGDAGHYRPLLEVGTFHRHGGETWTQAVEWFHELFEEANAVDTMALEIAQQAYRPPATPFSTSRAEGGIMDFLDLVRLRPEKFSGKGICFLFCEEPSDTEIIREIAENCPDQNEHNEILSWPRERCFTEWPEDSLDRLQKNVIELYIGRRGRRVAQAHCVVRVFRDRGVFLTECPSKKLDLPACKNMTDHEWLLIDKIIANLRDEDDHLGVIITAEEFANYLSEAIEDGL</sequence>
<evidence type="ECO:0000313" key="2">
    <source>
        <dbReference type="EMBL" id="SFA61995.1"/>
    </source>
</evidence>
<dbReference type="EMBL" id="FOJO01000043">
    <property type="protein sequence ID" value="SFA61995.1"/>
    <property type="molecule type" value="Genomic_DNA"/>
</dbReference>
<gene>
    <name evidence="2" type="ORF">SAMN04487972_1433</name>
</gene>
<protein>
    <recommendedName>
        <fullName evidence="1">PLD phosphodiesterase domain-containing protein</fullName>
    </recommendedName>
</protein>
<dbReference type="AlphaFoldDB" id="A0A1I0UD96"/>
<organism evidence="2 3">
    <name type="scientific">Paracoccus halophilus</name>
    <dbReference type="NCBI Taxonomy" id="376733"/>
    <lineage>
        <taxon>Bacteria</taxon>
        <taxon>Pseudomonadati</taxon>
        <taxon>Pseudomonadota</taxon>
        <taxon>Alphaproteobacteria</taxon>
        <taxon>Rhodobacterales</taxon>
        <taxon>Paracoccaceae</taxon>
        <taxon>Paracoccus</taxon>
    </lineage>
</organism>
<evidence type="ECO:0000259" key="1">
    <source>
        <dbReference type="PROSITE" id="PS50035"/>
    </source>
</evidence>
<dbReference type="OrthoDB" id="6933556at2"/>
<accession>A0A1I0UD96</accession>
<dbReference type="PROSITE" id="PS50035">
    <property type="entry name" value="PLD"/>
    <property type="match status" value="1"/>
</dbReference>
<dbReference type="GO" id="GO:0003824">
    <property type="term" value="F:catalytic activity"/>
    <property type="evidence" value="ECO:0007669"/>
    <property type="project" value="InterPro"/>
</dbReference>
<dbReference type="CDD" id="cd09117">
    <property type="entry name" value="PLDc_Bfil_DEXD_like"/>
    <property type="match status" value="1"/>
</dbReference>
<dbReference type="Proteomes" id="UP000182312">
    <property type="component" value="Unassembled WGS sequence"/>
</dbReference>
<feature type="domain" description="PLD phosphodiesterase" evidence="1">
    <location>
        <begin position="70"/>
        <end position="96"/>
    </location>
</feature>
<reference evidence="2 3" key="1">
    <citation type="submission" date="2016-10" db="EMBL/GenBank/DDBJ databases">
        <authorList>
            <person name="de Groot N.N."/>
        </authorList>
    </citation>
    <scope>NUCLEOTIDE SEQUENCE [LARGE SCALE GENOMIC DNA]</scope>
    <source>
        <strain evidence="2 3">CGMCC 1.6117</strain>
    </source>
</reference>
<dbReference type="Gene3D" id="3.30.870.10">
    <property type="entry name" value="Endonuclease Chain A"/>
    <property type="match status" value="1"/>
</dbReference>